<organism evidence="2 3">
    <name type="scientific">Calocera cornea HHB12733</name>
    <dbReference type="NCBI Taxonomy" id="1353952"/>
    <lineage>
        <taxon>Eukaryota</taxon>
        <taxon>Fungi</taxon>
        <taxon>Dikarya</taxon>
        <taxon>Basidiomycota</taxon>
        <taxon>Agaricomycotina</taxon>
        <taxon>Dacrymycetes</taxon>
        <taxon>Dacrymycetales</taxon>
        <taxon>Dacrymycetaceae</taxon>
        <taxon>Calocera</taxon>
    </lineage>
</organism>
<reference evidence="2 3" key="1">
    <citation type="journal article" date="2016" name="Mol. Biol. Evol.">
        <title>Comparative Genomics of Early-Diverging Mushroom-Forming Fungi Provides Insights into the Origins of Lignocellulose Decay Capabilities.</title>
        <authorList>
            <person name="Nagy L.G."/>
            <person name="Riley R."/>
            <person name="Tritt A."/>
            <person name="Adam C."/>
            <person name="Daum C."/>
            <person name="Floudas D."/>
            <person name="Sun H."/>
            <person name="Yadav J.S."/>
            <person name="Pangilinan J."/>
            <person name="Larsson K.H."/>
            <person name="Matsuura K."/>
            <person name="Barry K."/>
            <person name="Labutti K."/>
            <person name="Kuo R."/>
            <person name="Ohm R.A."/>
            <person name="Bhattacharya S.S."/>
            <person name="Shirouzu T."/>
            <person name="Yoshinaga Y."/>
            <person name="Martin F.M."/>
            <person name="Grigoriev I.V."/>
            <person name="Hibbett D.S."/>
        </authorList>
    </citation>
    <scope>NUCLEOTIDE SEQUENCE [LARGE SCALE GENOMIC DNA]</scope>
    <source>
        <strain evidence="2 3">HHB12733</strain>
    </source>
</reference>
<feature type="non-terminal residue" evidence="2">
    <location>
        <position position="171"/>
    </location>
</feature>
<protein>
    <submittedName>
        <fullName evidence="2">Cyanamide hydratase</fullName>
    </submittedName>
</protein>
<sequence>LLPDTPLVREAQAHLKPRLPENVWNHSHRAFFLALALAKTQFPDWDYDAESYYLACIFHDIGCTPENLKATKLSFEWWGGMYAHSYLRARSTSDLADLVAETIFRHTDFVPGSIHLHGQLIQLGTLLDNHGAHSEWVARATVDGIVKAYPRLAWNDGFADAMEEEVRLKPY</sequence>
<evidence type="ECO:0000313" key="2">
    <source>
        <dbReference type="EMBL" id="KZT61426.1"/>
    </source>
</evidence>
<dbReference type="PANTHER" id="PTHR35569:SF1">
    <property type="entry name" value="CYANAMIDE HYDRATASE DDI2-RELATED"/>
    <property type="match status" value="1"/>
</dbReference>
<evidence type="ECO:0000313" key="3">
    <source>
        <dbReference type="Proteomes" id="UP000076842"/>
    </source>
</evidence>
<dbReference type="NCBIfam" id="TIGR03401">
    <property type="entry name" value="cyanamide_fam"/>
    <property type="match status" value="1"/>
</dbReference>
<dbReference type="Gene3D" id="1.10.3210.10">
    <property type="entry name" value="Hypothetical protein af1432"/>
    <property type="match status" value="1"/>
</dbReference>
<dbReference type="CDD" id="cd00077">
    <property type="entry name" value="HDc"/>
    <property type="match status" value="1"/>
</dbReference>
<dbReference type="InterPro" id="IPR006674">
    <property type="entry name" value="HD_domain"/>
</dbReference>
<dbReference type="Proteomes" id="UP000076842">
    <property type="component" value="Unassembled WGS sequence"/>
</dbReference>
<gene>
    <name evidence="2" type="ORF">CALCODRAFT_421633</name>
</gene>
<accession>A0A165J673</accession>
<dbReference type="EMBL" id="KV423923">
    <property type="protein sequence ID" value="KZT61426.1"/>
    <property type="molecule type" value="Genomic_DNA"/>
</dbReference>
<proteinExistence type="predicted"/>
<evidence type="ECO:0000259" key="1">
    <source>
        <dbReference type="Pfam" id="PF01966"/>
    </source>
</evidence>
<keyword evidence="3" id="KW-1185">Reference proteome</keyword>
<dbReference type="InParanoid" id="A0A165J673"/>
<dbReference type="InterPro" id="IPR003607">
    <property type="entry name" value="HD/PDEase_dom"/>
</dbReference>
<feature type="domain" description="HD" evidence="1">
    <location>
        <begin position="23"/>
        <end position="113"/>
    </location>
</feature>
<dbReference type="InterPro" id="IPR017771">
    <property type="entry name" value="Cyanamide_hydratase_HD"/>
</dbReference>
<dbReference type="Pfam" id="PF01966">
    <property type="entry name" value="HD"/>
    <property type="match status" value="1"/>
</dbReference>
<dbReference type="PANTHER" id="PTHR35569">
    <property type="entry name" value="CYANAMIDE HYDRATASE DDI2-RELATED"/>
    <property type="match status" value="1"/>
</dbReference>
<dbReference type="SUPFAM" id="SSF109604">
    <property type="entry name" value="HD-domain/PDEase-like"/>
    <property type="match status" value="1"/>
</dbReference>
<dbReference type="OrthoDB" id="10033309at2759"/>
<dbReference type="AlphaFoldDB" id="A0A165J673"/>
<feature type="non-terminal residue" evidence="2">
    <location>
        <position position="1"/>
    </location>
</feature>
<name>A0A165J673_9BASI</name>